<organism evidence="4 5">
    <name type="scientific">Pendulispora brunnea</name>
    <dbReference type="NCBI Taxonomy" id="2905690"/>
    <lineage>
        <taxon>Bacteria</taxon>
        <taxon>Pseudomonadati</taxon>
        <taxon>Myxococcota</taxon>
        <taxon>Myxococcia</taxon>
        <taxon>Myxococcales</taxon>
        <taxon>Sorangiineae</taxon>
        <taxon>Pendulisporaceae</taxon>
        <taxon>Pendulispora</taxon>
    </lineage>
</organism>
<name>A0ABZ2KDM3_9BACT</name>
<dbReference type="Pfam" id="PF04389">
    <property type="entry name" value="Peptidase_M28"/>
    <property type="match status" value="1"/>
</dbReference>
<reference evidence="4 5" key="1">
    <citation type="submission" date="2021-12" db="EMBL/GenBank/DDBJ databases">
        <title>Discovery of the Pendulisporaceae a myxobacterial family with distinct sporulation behavior and unique specialized metabolism.</title>
        <authorList>
            <person name="Garcia R."/>
            <person name="Popoff A."/>
            <person name="Bader C.D."/>
            <person name="Loehr J."/>
            <person name="Walesch S."/>
            <person name="Walt C."/>
            <person name="Boldt J."/>
            <person name="Bunk B."/>
            <person name="Haeckl F.J.F.P.J."/>
            <person name="Gunesch A.P."/>
            <person name="Birkelbach J."/>
            <person name="Nuebel U."/>
            <person name="Pietschmann T."/>
            <person name="Bach T."/>
            <person name="Mueller R."/>
        </authorList>
    </citation>
    <scope>NUCLEOTIDE SEQUENCE [LARGE SCALE GENOMIC DNA]</scope>
    <source>
        <strain evidence="4 5">MSr12523</strain>
    </source>
</reference>
<feature type="region of interest" description="Disordered" evidence="1">
    <location>
        <begin position="130"/>
        <end position="151"/>
    </location>
</feature>
<feature type="domain" description="Peptidase M28" evidence="3">
    <location>
        <begin position="186"/>
        <end position="386"/>
    </location>
</feature>
<dbReference type="RefSeq" id="WP_394845083.1">
    <property type="nucleotide sequence ID" value="NZ_CP089982.1"/>
</dbReference>
<dbReference type="Proteomes" id="UP001379533">
    <property type="component" value="Chromosome"/>
</dbReference>
<protein>
    <submittedName>
        <fullName evidence="4">M28 family peptidase</fullName>
    </submittedName>
</protein>
<dbReference type="SUPFAM" id="SSF53187">
    <property type="entry name" value="Zn-dependent exopeptidases"/>
    <property type="match status" value="1"/>
</dbReference>
<feature type="chain" id="PRO_5046567499" evidence="2">
    <location>
        <begin position="21"/>
        <end position="520"/>
    </location>
</feature>
<evidence type="ECO:0000313" key="5">
    <source>
        <dbReference type="Proteomes" id="UP001379533"/>
    </source>
</evidence>
<feature type="signal peptide" evidence="2">
    <location>
        <begin position="1"/>
        <end position="20"/>
    </location>
</feature>
<keyword evidence="2" id="KW-0732">Signal</keyword>
<keyword evidence="5" id="KW-1185">Reference proteome</keyword>
<sequence length="520" mass="54603">MRTRGVVVTSLIVLALWACSDGNSRDVSGQAPTELANEKNVDEARIGSTPTQGLLADGGADDSDPMTHINYLASDELRGRNAPSADFDKAATYVTDLVKKYGLTGPNPGDSNGAYAQSFQQGALAADLTPEGKAAAHVHSRDTREPSSYGSSQFEHGFYIDPKSSSPEASALAARSDAVLAGNTHNVLGLLEGTGPKKSEVIVAMAHLDHLGVSSGGAVYNGADDNASGSGVLLSLVPLLAQAKANGELNRSILFIWTAAEEDGLVGSKYFVDHPISGIGLSQIVGVVNMDMVGRWDDQRISVIDTKSDGSTSYLSGLLTQANNALPDPFDRINHDIAAYARRQDGASFYDKNEDVLFVFEGLSNPSGGGDLNADYHRTTDDTAKIISENGGNKPRRVRDLLKGTIKLAANADIGGGPTCTGTSYSGTLSGTGTQAYQPSADGYDSTVSGTHGAKLVGPGGTDFDLYLQKWNGTAWSQVSKSDGSTSNESISYPGTAGKYRWRVYSYSGSGDYTLCTQRP</sequence>
<dbReference type="SUPFAM" id="SSF89260">
    <property type="entry name" value="Collagen-binding domain"/>
    <property type="match status" value="1"/>
</dbReference>
<dbReference type="InterPro" id="IPR045175">
    <property type="entry name" value="M28_fam"/>
</dbReference>
<gene>
    <name evidence="4" type="ORF">LZC95_49525</name>
</gene>
<evidence type="ECO:0000256" key="2">
    <source>
        <dbReference type="SAM" id="SignalP"/>
    </source>
</evidence>
<proteinExistence type="predicted"/>
<dbReference type="PANTHER" id="PTHR12147:SF26">
    <property type="entry name" value="PEPTIDASE M28 DOMAIN-CONTAINING PROTEIN"/>
    <property type="match status" value="1"/>
</dbReference>
<evidence type="ECO:0000256" key="1">
    <source>
        <dbReference type="SAM" id="MobiDB-lite"/>
    </source>
</evidence>
<dbReference type="Gene3D" id="2.60.120.380">
    <property type="match status" value="1"/>
</dbReference>
<accession>A0ABZ2KDM3</accession>
<dbReference type="PANTHER" id="PTHR12147">
    <property type="entry name" value="METALLOPEPTIDASE M28 FAMILY MEMBER"/>
    <property type="match status" value="1"/>
</dbReference>
<dbReference type="InterPro" id="IPR007484">
    <property type="entry name" value="Peptidase_M28"/>
</dbReference>
<dbReference type="EMBL" id="CP089982">
    <property type="protein sequence ID" value="WXA94476.1"/>
    <property type="molecule type" value="Genomic_DNA"/>
</dbReference>
<evidence type="ECO:0000313" key="4">
    <source>
        <dbReference type="EMBL" id="WXA94476.1"/>
    </source>
</evidence>
<evidence type="ECO:0000259" key="3">
    <source>
        <dbReference type="Pfam" id="PF04389"/>
    </source>
</evidence>
<dbReference type="Gene3D" id="3.40.630.10">
    <property type="entry name" value="Zn peptidases"/>
    <property type="match status" value="1"/>
</dbReference>